<dbReference type="Pfam" id="PF00691">
    <property type="entry name" value="OmpA"/>
    <property type="match status" value="1"/>
</dbReference>
<organism evidence="7 8">
    <name type="scientific">Vibrio ulleungensis</name>
    <dbReference type="NCBI Taxonomy" id="2807619"/>
    <lineage>
        <taxon>Bacteria</taxon>
        <taxon>Pseudomonadati</taxon>
        <taxon>Pseudomonadota</taxon>
        <taxon>Gammaproteobacteria</taxon>
        <taxon>Vibrionales</taxon>
        <taxon>Vibrionaceae</taxon>
        <taxon>Vibrio</taxon>
    </lineage>
</organism>
<gene>
    <name evidence="7" type="ORF">JQC93_09835</name>
</gene>
<dbReference type="SUPFAM" id="SSF103088">
    <property type="entry name" value="OmpA-like"/>
    <property type="match status" value="1"/>
</dbReference>
<comment type="subcellular location">
    <subcellularLocation>
        <location evidence="1">Cell outer membrane</location>
    </subcellularLocation>
</comment>
<protein>
    <submittedName>
        <fullName evidence="7">OmpA family protein</fullName>
    </submittedName>
</protein>
<feature type="signal peptide" evidence="5">
    <location>
        <begin position="1"/>
        <end position="21"/>
    </location>
</feature>
<feature type="domain" description="OmpA-like" evidence="6">
    <location>
        <begin position="174"/>
        <end position="291"/>
    </location>
</feature>
<evidence type="ECO:0000256" key="4">
    <source>
        <dbReference type="PROSITE-ProRule" id="PRU00473"/>
    </source>
</evidence>
<dbReference type="PRINTS" id="PR01021">
    <property type="entry name" value="OMPADOMAIN"/>
</dbReference>
<feature type="chain" id="PRO_5046385036" evidence="5">
    <location>
        <begin position="22"/>
        <end position="292"/>
    </location>
</feature>
<dbReference type="InterPro" id="IPR041544">
    <property type="entry name" value="MotY_N"/>
</dbReference>
<dbReference type="PANTHER" id="PTHR30329:SF21">
    <property type="entry name" value="LIPOPROTEIN YIAD-RELATED"/>
    <property type="match status" value="1"/>
</dbReference>
<dbReference type="CDD" id="cd07185">
    <property type="entry name" value="OmpA_C-like"/>
    <property type="match status" value="1"/>
</dbReference>
<reference evidence="7 8" key="1">
    <citation type="submission" date="2021-02" db="EMBL/GenBank/DDBJ databases">
        <authorList>
            <person name="Park J.-S."/>
        </authorList>
    </citation>
    <scope>NUCLEOTIDE SEQUENCE [LARGE SCALE GENOMIC DNA]</scope>
    <source>
        <strain evidence="7 8">188UL20-2</strain>
    </source>
</reference>
<evidence type="ECO:0000256" key="5">
    <source>
        <dbReference type="SAM" id="SignalP"/>
    </source>
</evidence>
<keyword evidence="5" id="KW-0732">Signal</keyword>
<evidence type="ECO:0000256" key="1">
    <source>
        <dbReference type="ARBA" id="ARBA00004442"/>
    </source>
</evidence>
<evidence type="ECO:0000313" key="8">
    <source>
        <dbReference type="Proteomes" id="UP000809621"/>
    </source>
</evidence>
<proteinExistence type="predicted"/>
<dbReference type="InterPro" id="IPR050330">
    <property type="entry name" value="Bact_OuterMem_StrucFunc"/>
</dbReference>
<comment type="caution">
    <text evidence="7">The sequence shown here is derived from an EMBL/GenBank/DDBJ whole genome shotgun (WGS) entry which is preliminary data.</text>
</comment>
<evidence type="ECO:0000256" key="2">
    <source>
        <dbReference type="ARBA" id="ARBA00023136"/>
    </source>
</evidence>
<dbReference type="Proteomes" id="UP000809621">
    <property type="component" value="Unassembled WGS sequence"/>
</dbReference>
<dbReference type="PRINTS" id="PR01023">
    <property type="entry name" value="NAFLGMOTY"/>
</dbReference>
<sequence>MKTRILAAVIAALGNTQFAYATHAQFIAKPERSEWMMVANSPLECRLVHPIPGFGQAEFSSHASKKINLDFELKMHRPMGSTENVSLISMPPQWQPGVRAMTMEQLKFYQQFDGYVGGQTAWSMMSELGVGRVPTFTFRDWHAQSQSIQVGLSPVRFKLPYEAFSMCVSNLLPYTFEDIAFTILHYNRNSDSLNKASERRLSQIAEYIRYNKDVDLVLVATYSDSSGEKDENQNLTERRAQVLQNYFKSIGLDENRIEVQGYGERRPIADNASPIGKDKNRRVVISLGRSNV</sequence>
<accession>A0ABS2HLL3</accession>
<dbReference type="RefSeq" id="WP_205158269.1">
    <property type="nucleotide sequence ID" value="NZ_JAFEUM010000003.1"/>
</dbReference>
<dbReference type="PROSITE" id="PS51123">
    <property type="entry name" value="OMPA_2"/>
    <property type="match status" value="1"/>
</dbReference>
<dbReference type="PANTHER" id="PTHR30329">
    <property type="entry name" value="STATOR ELEMENT OF FLAGELLAR MOTOR COMPLEX"/>
    <property type="match status" value="1"/>
</dbReference>
<dbReference type="InterPro" id="IPR006665">
    <property type="entry name" value="OmpA-like"/>
</dbReference>
<dbReference type="Gene3D" id="3.30.1330.60">
    <property type="entry name" value="OmpA-like domain"/>
    <property type="match status" value="1"/>
</dbReference>
<keyword evidence="8" id="KW-1185">Reference proteome</keyword>
<name>A0ABS2HLL3_9VIBR</name>
<evidence type="ECO:0000256" key="3">
    <source>
        <dbReference type="ARBA" id="ARBA00023237"/>
    </source>
</evidence>
<evidence type="ECO:0000259" key="6">
    <source>
        <dbReference type="PROSITE" id="PS51123"/>
    </source>
</evidence>
<dbReference type="NCBIfam" id="NF047620">
    <property type="entry name" value="FlgprotMotYVib"/>
    <property type="match status" value="1"/>
</dbReference>
<keyword evidence="2 4" id="KW-0472">Membrane</keyword>
<dbReference type="InterPro" id="IPR036737">
    <property type="entry name" value="OmpA-like_sf"/>
</dbReference>
<dbReference type="InterPro" id="IPR006664">
    <property type="entry name" value="OMP_bac"/>
</dbReference>
<dbReference type="Pfam" id="PF18393">
    <property type="entry name" value="MotY_N"/>
    <property type="match status" value="1"/>
</dbReference>
<evidence type="ECO:0000313" key="7">
    <source>
        <dbReference type="EMBL" id="MBM7036706.1"/>
    </source>
</evidence>
<dbReference type="EMBL" id="JAFEUM010000003">
    <property type="protein sequence ID" value="MBM7036706.1"/>
    <property type="molecule type" value="Genomic_DNA"/>
</dbReference>
<dbReference type="Gene3D" id="2.60.40.2540">
    <property type="match status" value="1"/>
</dbReference>
<keyword evidence="3" id="KW-0998">Cell outer membrane</keyword>